<feature type="region of interest" description="Disordered" evidence="1">
    <location>
        <begin position="183"/>
        <end position="236"/>
    </location>
</feature>
<accession>A0A379JME3</accession>
<dbReference type="RefSeq" id="WP_039819062.1">
    <property type="nucleotide sequence ID" value="NZ_UGRY01000008.1"/>
</dbReference>
<evidence type="ECO:0000313" key="2">
    <source>
        <dbReference type="EMBL" id="SUD49526.1"/>
    </source>
</evidence>
<evidence type="ECO:0000313" key="3">
    <source>
        <dbReference type="Proteomes" id="UP000255467"/>
    </source>
</evidence>
<protein>
    <submittedName>
        <fullName evidence="2">Uncharacterized protein</fullName>
    </submittedName>
</protein>
<sequence>MITTRAGTAFAAGAASTLLTIAAAAGLCALDPLTRIRTAAARLSMSPAARAELDRMRAEVLARDEASAWEAQRSDQEERSRFDPALLAGCRHERLEDLSMSQLISELDYARVSKRAAIAECHVLGPTPNGDEHARMWWQQVEALRNEFRRRRVQSITAHRLGVRDRIRMAHAAPRVTDLEAEYPRYGRFPPPPCEPDPDRYAAEDSTGEPPHYDEDDAPATFWSDGPPEVYDEPPF</sequence>
<organism evidence="2 3">
    <name type="scientific">Nocardia otitidiscaviarum</name>
    <dbReference type="NCBI Taxonomy" id="1823"/>
    <lineage>
        <taxon>Bacteria</taxon>
        <taxon>Bacillati</taxon>
        <taxon>Actinomycetota</taxon>
        <taxon>Actinomycetes</taxon>
        <taxon>Mycobacteriales</taxon>
        <taxon>Nocardiaceae</taxon>
        <taxon>Nocardia</taxon>
    </lineage>
</organism>
<dbReference type="AlphaFoldDB" id="A0A379JME3"/>
<dbReference type="Proteomes" id="UP000255467">
    <property type="component" value="Unassembled WGS sequence"/>
</dbReference>
<gene>
    <name evidence="2" type="ORF">NCTC1934_06880</name>
</gene>
<evidence type="ECO:0000256" key="1">
    <source>
        <dbReference type="SAM" id="MobiDB-lite"/>
    </source>
</evidence>
<keyword evidence="3" id="KW-1185">Reference proteome</keyword>
<dbReference type="EMBL" id="UGRY01000008">
    <property type="protein sequence ID" value="SUD49526.1"/>
    <property type="molecule type" value="Genomic_DNA"/>
</dbReference>
<proteinExistence type="predicted"/>
<reference evidence="2 3" key="1">
    <citation type="submission" date="2018-06" db="EMBL/GenBank/DDBJ databases">
        <authorList>
            <consortium name="Pathogen Informatics"/>
            <person name="Doyle S."/>
        </authorList>
    </citation>
    <scope>NUCLEOTIDE SEQUENCE [LARGE SCALE GENOMIC DNA]</scope>
    <source>
        <strain evidence="2 3">NCTC1934</strain>
    </source>
</reference>
<name>A0A379JME3_9NOCA</name>